<accession>A0A6G1EYN1</accession>
<feature type="region of interest" description="Disordered" evidence="1">
    <location>
        <begin position="65"/>
        <end position="97"/>
    </location>
</feature>
<organism evidence="2 3">
    <name type="scientific">Oryza meyeriana var. granulata</name>
    <dbReference type="NCBI Taxonomy" id="110450"/>
    <lineage>
        <taxon>Eukaryota</taxon>
        <taxon>Viridiplantae</taxon>
        <taxon>Streptophyta</taxon>
        <taxon>Embryophyta</taxon>
        <taxon>Tracheophyta</taxon>
        <taxon>Spermatophyta</taxon>
        <taxon>Magnoliopsida</taxon>
        <taxon>Liliopsida</taxon>
        <taxon>Poales</taxon>
        <taxon>Poaceae</taxon>
        <taxon>BOP clade</taxon>
        <taxon>Oryzoideae</taxon>
        <taxon>Oryzeae</taxon>
        <taxon>Oryzinae</taxon>
        <taxon>Oryza</taxon>
        <taxon>Oryza meyeriana</taxon>
    </lineage>
</organism>
<dbReference type="Proteomes" id="UP000479710">
    <property type="component" value="Unassembled WGS sequence"/>
</dbReference>
<sequence length="97" mass="10458">MKWPRGKEAPMVSSSSGREETRARGAAKPEEAEAAGNDGPGWLRWKASEVADEAQWRWQNTARWCPSSRVGDGQSPSNTTLMWGPARPGAVASCSGE</sequence>
<feature type="compositionally biased region" description="Basic and acidic residues" evidence="1">
    <location>
        <begin position="17"/>
        <end position="31"/>
    </location>
</feature>
<evidence type="ECO:0000313" key="2">
    <source>
        <dbReference type="EMBL" id="KAF0929682.1"/>
    </source>
</evidence>
<evidence type="ECO:0000256" key="1">
    <source>
        <dbReference type="SAM" id="MobiDB-lite"/>
    </source>
</evidence>
<evidence type="ECO:0000313" key="3">
    <source>
        <dbReference type="Proteomes" id="UP000479710"/>
    </source>
</evidence>
<keyword evidence="3" id="KW-1185">Reference proteome</keyword>
<name>A0A6G1EYN1_9ORYZ</name>
<feature type="region of interest" description="Disordered" evidence="1">
    <location>
        <begin position="1"/>
        <end position="42"/>
    </location>
</feature>
<dbReference type="EMBL" id="SPHZ02000002">
    <property type="protein sequence ID" value="KAF0929682.1"/>
    <property type="molecule type" value="Genomic_DNA"/>
</dbReference>
<gene>
    <name evidence="2" type="ORF">E2562_023030</name>
</gene>
<dbReference type="AlphaFoldDB" id="A0A6G1EYN1"/>
<proteinExistence type="predicted"/>
<comment type="caution">
    <text evidence="2">The sequence shown here is derived from an EMBL/GenBank/DDBJ whole genome shotgun (WGS) entry which is preliminary data.</text>
</comment>
<reference evidence="2 3" key="1">
    <citation type="submission" date="2019-11" db="EMBL/GenBank/DDBJ databases">
        <title>Whole genome sequence of Oryza granulata.</title>
        <authorList>
            <person name="Li W."/>
        </authorList>
    </citation>
    <scope>NUCLEOTIDE SEQUENCE [LARGE SCALE GENOMIC DNA]</scope>
    <source>
        <strain evidence="3">cv. Menghai</strain>
        <tissue evidence="2">Leaf</tissue>
    </source>
</reference>
<protein>
    <submittedName>
        <fullName evidence="2">Uncharacterized protein</fullName>
    </submittedName>
</protein>